<evidence type="ECO:0000256" key="1">
    <source>
        <dbReference type="ARBA" id="ARBA00023224"/>
    </source>
</evidence>
<sequence length="273" mass="29623">MNNKVESLESLISLLPIIQAAVPADMSIAVCDLTKFIAYYPGENISLGINVGHELNPDEPLMTAMLENKYFRGDVPAEFYGFEFTGTAIPVHNEQGVVIGGVAVQIRRHSELIELAKQIVIALSQANERIVKAVNGSNVIADLNRQLLVLSQEGSESVEKTDQVVSIIKNVADQSNLLGLNASIEAAHAGDKGRGFGIVASEIRKLSQETINSTKDIHQTLQALKEVTLQIGDAISQVASISKEQAVSTEQISEFIQEIQEMTGQLNDFARKL</sequence>
<dbReference type="PRINTS" id="PR00260">
    <property type="entry name" value="CHEMTRNSDUCR"/>
</dbReference>
<organism evidence="5 6">
    <name type="scientific">Cohnella luojiensis</name>
    <dbReference type="NCBI Taxonomy" id="652876"/>
    <lineage>
        <taxon>Bacteria</taxon>
        <taxon>Bacillati</taxon>
        <taxon>Bacillota</taxon>
        <taxon>Bacilli</taxon>
        <taxon>Bacillales</taxon>
        <taxon>Paenibacillaceae</taxon>
        <taxon>Cohnella</taxon>
    </lineage>
</organism>
<dbReference type="GO" id="GO:0007165">
    <property type="term" value="P:signal transduction"/>
    <property type="evidence" value="ECO:0007669"/>
    <property type="project" value="UniProtKB-KW"/>
</dbReference>
<dbReference type="Proteomes" id="UP000297900">
    <property type="component" value="Unassembled WGS sequence"/>
</dbReference>
<dbReference type="SMART" id="SM00283">
    <property type="entry name" value="MA"/>
    <property type="match status" value="1"/>
</dbReference>
<dbReference type="OrthoDB" id="9807021at2"/>
<dbReference type="PANTHER" id="PTHR32089">
    <property type="entry name" value="METHYL-ACCEPTING CHEMOTAXIS PROTEIN MCPB"/>
    <property type="match status" value="1"/>
</dbReference>
<dbReference type="PANTHER" id="PTHR32089:SF112">
    <property type="entry name" value="LYSOZYME-LIKE PROTEIN-RELATED"/>
    <property type="match status" value="1"/>
</dbReference>
<dbReference type="InterPro" id="IPR004089">
    <property type="entry name" value="MCPsignal_dom"/>
</dbReference>
<keyword evidence="6" id="KW-1185">Reference proteome</keyword>
<dbReference type="InterPro" id="IPR004090">
    <property type="entry name" value="Chemotax_Me-accpt_rcpt"/>
</dbReference>
<reference evidence="5 6" key="1">
    <citation type="submission" date="2019-03" db="EMBL/GenBank/DDBJ databases">
        <title>Cohnella endophytica sp. nov., a novel endophytic bacterium isolated from bark of Sonneratia apetala.</title>
        <authorList>
            <person name="Tuo L."/>
        </authorList>
    </citation>
    <scope>NUCLEOTIDE SEQUENCE [LARGE SCALE GENOMIC DNA]</scope>
    <source>
        <strain evidence="5 6">CCTCC AB 208254</strain>
    </source>
</reference>
<dbReference type="EMBL" id="SOMN01000040">
    <property type="protein sequence ID" value="TFE22802.1"/>
    <property type="molecule type" value="Genomic_DNA"/>
</dbReference>
<dbReference type="Gene3D" id="1.10.287.950">
    <property type="entry name" value="Methyl-accepting chemotaxis protein"/>
    <property type="match status" value="1"/>
</dbReference>
<proteinExistence type="inferred from homology"/>
<dbReference type="SUPFAM" id="SSF58104">
    <property type="entry name" value="Methyl-accepting chemotaxis protein (MCP) signaling domain"/>
    <property type="match status" value="1"/>
</dbReference>
<dbReference type="GO" id="GO:0004888">
    <property type="term" value="F:transmembrane signaling receptor activity"/>
    <property type="evidence" value="ECO:0007669"/>
    <property type="project" value="InterPro"/>
</dbReference>
<accession>A0A4Y8LV49</accession>
<comment type="caution">
    <text evidence="5">The sequence shown here is derived from an EMBL/GenBank/DDBJ whole genome shotgun (WGS) entry which is preliminary data.</text>
</comment>
<keyword evidence="1 3" id="KW-0807">Transducer</keyword>
<feature type="domain" description="Methyl-accepting transducer" evidence="4">
    <location>
        <begin position="155"/>
        <end position="273"/>
    </location>
</feature>
<dbReference type="GO" id="GO:0016020">
    <property type="term" value="C:membrane"/>
    <property type="evidence" value="ECO:0007669"/>
    <property type="project" value="InterPro"/>
</dbReference>
<dbReference type="GO" id="GO:0006935">
    <property type="term" value="P:chemotaxis"/>
    <property type="evidence" value="ECO:0007669"/>
    <property type="project" value="InterPro"/>
</dbReference>
<evidence type="ECO:0000256" key="3">
    <source>
        <dbReference type="PROSITE-ProRule" id="PRU00284"/>
    </source>
</evidence>
<evidence type="ECO:0000313" key="5">
    <source>
        <dbReference type="EMBL" id="TFE22802.1"/>
    </source>
</evidence>
<dbReference type="PROSITE" id="PS50111">
    <property type="entry name" value="CHEMOTAXIS_TRANSDUC_2"/>
    <property type="match status" value="1"/>
</dbReference>
<protein>
    <submittedName>
        <fullName evidence="5">Chemotaxis protein</fullName>
    </submittedName>
</protein>
<name>A0A4Y8LV49_9BACL</name>
<evidence type="ECO:0000259" key="4">
    <source>
        <dbReference type="PROSITE" id="PS50111"/>
    </source>
</evidence>
<dbReference type="AlphaFoldDB" id="A0A4Y8LV49"/>
<comment type="similarity">
    <text evidence="2">Belongs to the methyl-accepting chemotaxis (MCP) protein family.</text>
</comment>
<gene>
    <name evidence="5" type="ORF">E2980_20635</name>
</gene>
<evidence type="ECO:0000313" key="6">
    <source>
        <dbReference type="Proteomes" id="UP000297900"/>
    </source>
</evidence>
<evidence type="ECO:0000256" key="2">
    <source>
        <dbReference type="ARBA" id="ARBA00029447"/>
    </source>
</evidence>
<dbReference type="RefSeq" id="WP_135154140.1">
    <property type="nucleotide sequence ID" value="NZ_SOMN01000040.1"/>
</dbReference>
<dbReference type="Pfam" id="PF00015">
    <property type="entry name" value="MCPsignal"/>
    <property type="match status" value="1"/>
</dbReference>